<reference evidence="2" key="1">
    <citation type="submission" date="2018-09" db="EMBL/GenBank/DDBJ databases">
        <authorList>
            <person name="Zhu H."/>
        </authorList>
    </citation>
    <scope>NUCLEOTIDE SEQUENCE [LARGE SCALE GENOMIC DNA]</scope>
    <source>
        <strain evidence="2">K1W22B-1</strain>
    </source>
</reference>
<dbReference type="InterPro" id="IPR012675">
    <property type="entry name" value="Beta-grasp_dom_sf"/>
</dbReference>
<protein>
    <submittedName>
        <fullName evidence="1">Sulfur carrier protein ThiS</fullName>
    </submittedName>
</protein>
<sequence length="63" mass="6345">MTITLNGAPHAIESGVAIADLLPAERRGTAVALNGAVVPRAEHETTQLADGDVVEIVTAVQGG</sequence>
<evidence type="ECO:0000313" key="2">
    <source>
        <dbReference type="Proteomes" id="UP000276542"/>
    </source>
</evidence>
<dbReference type="RefSeq" id="WP_120059132.1">
    <property type="nucleotide sequence ID" value="NZ_QYRP01000002.1"/>
</dbReference>
<dbReference type="Proteomes" id="UP000276542">
    <property type="component" value="Unassembled WGS sequence"/>
</dbReference>
<proteinExistence type="predicted"/>
<comment type="caution">
    <text evidence="1">The sequence shown here is derived from an EMBL/GenBank/DDBJ whole genome shotgun (WGS) entry which is preliminary data.</text>
</comment>
<gene>
    <name evidence="1" type="primary">thiS</name>
    <name evidence="1" type="ORF">D4739_02665</name>
</gene>
<dbReference type="Gene3D" id="3.10.20.30">
    <property type="match status" value="1"/>
</dbReference>
<dbReference type="InterPro" id="IPR010035">
    <property type="entry name" value="Thi_S"/>
</dbReference>
<dbReference type="CDD" id="cd00565">
    <property type="entry name" value="Ubl_ThiS"/>
    <property type="match status" value="1"/>
</dbReference>
<organism evidence="1 2">
    <name type="scientific">Nocardioides cavernaquae</name>
    <dbReference type="NCBI Taxonomy" id="2321396"/>
    <lineage>
        <taxon>Bacteria</taxon>
        <taxon>Bacillati</taxon>
        <taxon>Actinomycetota</taxon>
        <taxon>Actinomycetes</taxon>
        <taxon>Propionibacteriales</taxon>
        <taxon>Nocardioidaceae</taxon>
        <taxon>Nocardioides</taxon>
    </lineage>
</organism>
<dbReference type="OrthoDB" id="163636at2"/>
<dbReference type="Pfam" id="PF02597">
    <property type="entry name" value="ThiS"/>
    <property type="match status" value="1"/>
</dbReference>
<name>A0A3A5H3L6_9ACTN</name>
<keyword evidence="2" id="KW-1185">Reference proteome</keyword>
<dbReference type="SUPFAM" id="SSF54285">
    <property type="entry name" value="MoaD/ThiS"/>
    <property type="match status" value="1"/>
</dbReference>
<dbReference type="InterPro" id="IPR003749">
    <property type="entry name" value="ThiS/MoaD-like"/>
</dbReference>
<dbReference type="PANTHER" id="PTHR34472">
    <property type="entry name" value="SULFUR CARRIER PROTEIN THIS"/>
    <property type="match status" value="1"/>
</dbReference>
<dbReference type="InterPro" id="IPR016155">
    <property type="entry name" value="Mopterin_synth/thiamin_S_b"/>
</dbReference>
<dbReference type="EMBL" id="QYRP01000002">
    <property type="protein sequence ID" value="RJS45232.1"/>
    <property type="molecule type" value="Genomic_DNA"/>
</dbReference>
<evidence type="ECO:0000313" key="1">
    <source>
        <dbReference type="EMBL" id="RJS45232.1"/>
    </source>
</evidence>
<dbReference type="PANTHER" id="PTHR34472:SF1">
    <property type="entry name" value="SULFUR CARRIER PROTEIN THIS"/>
    <property type="match status" value="1"/>
</dbReference>
<accession>A0A3A5H3L6</accession>
<dbReference type="AlphaFoldDB" id="A0A3A5H3L6"/>
<dbReference type="NCBIfam" id="TIGR01683">
    <property type="entry name" value="thiS"/>
    <property type="match status" value="1"/>
</dbReference>